<dbReference type="EMBL" id="ASPP01024036">
    <property type="protein sequence ID" value="ETO09496.1"/>
    <property type="molecule type" value="Genomic_DNA"/>
</dbReference>
<dbReference type="Gene3D" id="3.90.550.10">
    <property type="entry name" value="Spore Coat Polysaccharide Biosynthesis Protein SpsA, Chain A"/>
    <property type="match status" value="1"/>
</dbReference>
<sequence length="342" mass="39689">MKKCQASIKHRKKLMLKFNLLEKLKPNGQKKNMIAPLQTAQNDKILTPKLLFLCLCFFLAASGKKKTVMIASVAISTPLRAESDLNHQFYASKHDYQYVSYHNKTFFKDMQNMHLAYQKVGLAHYLLEKYGDAMDYLLLVDNDAVFMNCNKSVYDIIAAVNTVYNKYPSEEPFDIIFSGDQFQAVNTGTVLFRSCQWSRDFVRNWFNLTTLLWNNPSPSDMSFVDQTVFQAVLGGLTADKVVSGKISKLEVKNRFSEPFNHRNATTLRLAMSAREIIPHYIRSHVAIAPQKLMNSYLYSFDKSDWIIHFAGYYPKHDLVSTYYRQSTCYFEWFRTLERDPIV</sequence>
<dbReference type="AlphaFoldDB" id="X6M787"/>
<evidence type="ECO:0000313" key="5">
    <source>
        <dbReference type="Proteomes" id="UP000023152"/>
    </source>
</evidence>
<accession>X6M787</accession>
<dbReference type="PANTHER" id="PTHR31306:SF4">
    <property type="entry name" value="ALPHA-1,2-GALACTOSYLTRANSFERASE"/>
    <property type="match status" value="1"/>
</dbReference>
<dbReference type="Proteomes" id="UP000023152">
    <property type="component" value="Unassembled WGS sequence"/>
</dbReference>
<proteinExistence type="inferred from homology"/>
<evidence type="ECO:0000256" key="3">
    <source>
        <dbReference type="ARBA" id="ARBA00022679"/>
    </source>
</evidence>
<evidence type="ECO:0000256" key="1">
    <source>
        <dbReference type="ARBA" id="ARBA00005664"/>
    </source>
</evidence>
<dbReference type="GO" id="GO:0000139">
    <property type="term" value="C:Golgi membrane"/>
    <property type="evidence" value="ECO:0007669"/>
    <property type="project" value="TreeGrafter"/>
</dbReference>
<dbReference type="InterPro" id="IPR029044">
    <property type="entry name" value="Nucleotide-diphossugar_trans"/>
</dbReference>
<protein>
    <recommendedName>
        <fullName evidence="6">Nucleotide-diphospho-sugar transferase domain-containing protein</fullName>
    </recommendedName>
</protein>
<dbReference type="OrthoDB" id="205108at2759"/>
<dbReference type="InterPro" id="IPR008630">
    <property type="entry name" value="Glyco_trans_34"/>
</dbReference>
<comment type="caution">
    <text evidence="4">The sequence shown here is derived from an EMBL/GenBank/DDBJ whole genome shotgun (WGS) entry which is preliminary data.</text>
</comment>
<evidence type="ECO:0000256" key="2">
    <source>
        <dbReference type="ARBA" id="ARBA00022676"/>
    </source>
</evidence>
<gene>
    <name evidence="4" type="ORF">RFI_27882</name>
</gene>
<keyword evidence="3" id="KW-0808">Transferase</keyword>
<dbReference type="PANTHER" id="PTHR31306">
    <property type="entry name" value="ALPHA-1,6-MANNOSYLTRANSFERASE MNN11-RELATED"/>
    <property type="match status" value="1"/>
</dbReference>
<evidence type="ECO:0000313" key="4">
    <source>
        <dbReference type="EMBL" id="ETO09496.1"/>
    </source>
</evidence>
<dbReference type="GO" id="GO:0006487">
    <property type="term" value="P:protein N-linked glycosylation"/>
    <property type="evidence" value="ECO:0007669"/>
    <property type="project" value="TreeGrafter"/>
</dbReference>
<evidence type="ECO:0008006" key="6">
    <source>
        <dbReference type="Google" id="ProtNLM"/>
    </source>
</evidence>
<name>X6M787_RETFI</name>
<dbReference type="Pfam" id="PF05637">
    <property type="entry name" value="Glyco_transf_34"/>
    <property type="match status" value="1"/>
</dbReference>
<comment type="similarity">
    <text evidence="1">Belongs to the glycosyltransferase 34 family.</text>
</comment>
<keyword evidence="2" id="KW-0328">Glycosyltransferase</keyword>
<keyword evidence="5" id="KW-1185">Reference proteome</keyword>
<dbReference type="GO" id="GO:0016757">
    <property type="term" value="F:glycosyltransferase activity"/>
    <property type="evidence" value="ECO:0007669"/>
    <property type="project" value="UniProtKB-KW"/>
</dbReference>
<organism evidence="4 5">
    <name type="scientific">Reticulomyxa filosa</name>
    <dbReference type="NCBI Taxonomy" id="46433"/>
    <lineage>
        <taxon>Eukaryota</taxon>
        <taxon>Sar</taxon>
        <taxon>Rhizaria</taxon>
        <taxon>Retaria</taxon>
        <taxon>Foraminifera</taxon>
        <taxon>Monothalamids</taxon>
        <taxon>Reticulomyxidae</taxon>
        <taxon>Reticulomyxa</taxon>
    </lineage>
</organism>
<reference evidence="4 5" key="1">
    <citation type="journal article" date="2013" name="Curr. Biol.">
        <title>The Genome of the Foraminiferan Reticulomyxa filosa.</title>
        <authorList>
            <person name="Glockner G."/>
            <person name="Hulsmann N."/>
            <person name="Schleicher M."/>
            <person name="Noegel A.A."/>
            <person name="Eichinger L."/>
            <person name="Gallinger C."/>
            <person name="Pawlowski J."/>
            <person name="Sierra R."/>
            <person name="Euteneuer U."/>
            <person name="Pillet L."/>
            <person name="Moustafa A."/>
            <person name="Platzer M."/>
            <person name="Groth M."/>
            <person name="Szafranski K."/>
            <person name="Schliwa M."/>
        </authorList>
    </citation>
    <scope>NUCLEOTIDE SEQUENCE [LARGE SCALE GENOMIC DNA]</scope>
</reference>